<feature type="region of interest" description="Disordered" evidence="1">
    <location>
        <begin position="41"/>
        <end position="81"/>
    </location>
</feature>
<evidence type="ECO:0000256" key="1">
    <source>
        <dbReference type="SAM" id="MobiDB-lite"/>
    </source>
</evidence>
<gene>
    <name evidence="2" type="ORF">G7Z17_g8553</name>
</gene>
<reference evidence="2" key="1">
    <citation type="submission" date="2020-03" db="EMBL/GenBank/DDBJ databases">
        <title>Draft Genome Sequence of Cylindrodendrum hubeiense.</title>
        <authorList>
            <person name="Buettner E."/>
            <person name="Kellner H."/>
        </authorList>
    </citation>
    <scope>NUCLEOTIDE SEQUENCE</scope>
    <source>
        <strain evidence="2">IHI 201604</strain>
    </source>
</reference>
<proteinExistence type="predicted"/>
<evidence type="ECO:0000313" key="3">
    <source>
        <dbReference type="Proteomes" id="UP000722485"/>
    </source>
</evidence>
<keyword evidence="3" id="KW-1185">Reference proteome</keyword>
<organism evidence="2 3">
    <name type="scientific">Cylindrodendrum hubeiense</name>
    <dbReference type="NCBI Taxonomy" id="595255"/>
    <lineage>
        <taxon>Eukaryota</taxon>
        <taxon>Fungi</taxon>
        <taxon>Dikarya</taxon>
        <taxon>Ascomycota</taxon>
        <taxon>Pezizomycotina</taxon>
        <taxon>Sordariomycetes</taxon>
        <taxon>Hypocreomycetidae</taxon>
        <taxon>Hypocreales</taxon>
        <taxon>Nectriaceae</taxon>
        <taxon>Cylindrodendrum</taxon>
    </lineage>
</organism>
<sequence>MFPRNGALWYLAQLGSDFPAAASMAVAGALVIGPHHGRLARNIGPLSGPHAHSPPRSGTAGEEDHWNLSGRRGRPIQLPSRAPADARLGSWQALRQLVPARACCNGLLAAQISWSAASIVERCQSTARGD</sequence>
<comment type="caution">
    <text evidence="2">The sequence shown here is derived from an EMBL/GenBank/DDBJ whole genome shotgun (WGS) entry which is preliminary data.</text>
</comment>
<protein>
    <submittedName>
        <fullName evidence="2">Uncharacterized protein</fullName>
    </submittedName>
</protein>
<evidence type="ECO:0000313" key="2">
    <source>
        <dbReference type="EMBL" id="KAF7546282.1"/>
    </source>
</evidence>
<name>A0A9P5H1U8_9HYPO</name>
<dbReference type="Proteomes" id="UP000722485">
    <property type="component" value="Unassembled WGS sequence"/>
</dbReference>
<accession>A0A9P5H1U8</accession>
<dbReference type="EMBL" id="JAANBB010000219">
    <property type="protein sequence ID" value="KAF7546282.1"/>
    <property type="molecule type" value="Genomic_DNA"/>
</dbReference>
<dbReference type="AlphaFoldDB" id="A0A9P5H1U8"/>